<accession>A0A1Y2KC29</accession>
<proteinExistence type="inferred from homology"/>
<keyword evidence="3" id="KW-0237">DNA synthesis</keyword>
<dbReference type="Pfam" id="PF12637">
    <property type="entry name" value="TSCPD"/>
    <property type="match status" value="1"/>
</dbReference>
<dbReference type="AlphaFoldDB" id="A0A1Y2KC29"/>
<evidence type="ECO:0000313" key="8">
    <source>
        <dbReference type="Proteomes" id="UP000194003"/>
    </source>
</evidence>
<dbReference type="Proteomes" id="UP000194003">
    <property type="component" value="Unassembled WGS sequence"/>
</dbReference>
<comment type="similarity">
    <text evidence="1">Belongs to the ribonucleoside diphosphate reductase class-2 family.</text>
</comment>
<dbReference type="GO" id="GO:0071897">
    <property type="term" value="P:DNA biosynthetic process"/>
    <property type="evidence" value="ECO:0007669"/>
    <property type="project" value="UniProtKB-KW"/>
</dbReference>
<dbReference type="EMBL" id="LVJN01000014">
    <property type="protein sequence ID" value="OSM07369.1"/>
    <property type="molecule type" value="Genomic_DNA"/>
</dbReference>
<dbReference type="STRING" id="1434232.MAIT1_04699"/>
<dbReference type="InterPro" id="IPR024434">
    <property type="entry name" value="TSCPD_dom"/>
</dbReference>
<dbReference type="EC" id="1.17.4.1" evidence="2"/>
<evidence type="ECO:0000256" key="2">
    <source>
        <dbReference type="ARBA" id="ARBA00012274"/>
    </source>
</evidence>
<evidence type="ECO:0000256" key="4">
    <source>
        <dbReference type="ARBA" id="ARBA00022741"/>
    </source>
</evidence>
<gene>
    <name evidence="7" type="ORF">MAIT1_04699</name>
</gene>
<evidence type="ECO:0000256" key="5">
    <source>
        <dbReference type="ARBA" id="ARBA00047754"/>
    </source>
</evidence>
<name>A0A1Y2KC29_9PROT</name>
<dbReference type="GO" id="GO:0000166">
    <property type="term" value="F:nucleotide binding"/>
    <property type="evidence" value="ECO:0007669"/>
    <property type="project" value="UniProtKB-KW"/>
</dbReference>
<protein>
    <recommendedName>
        <fullName evidence="2">ribonucleoside-diphosphate reductase</fullName>
        <ecNumber evidence="2">1.17.4.1</ecNumber>
    </recommendedName>
</protein>
<evidence type="ECO:0000256" key="1">
    <source>
        <dbReference type="ARBA" id="ARBA00007405"/>
    </source>
</evidence>
<feature type="domain" description="TSCPD" evidence="6">
    <location>
        <begin position="2"/>
        <end position="72"/>
    </location>
</feature>
<dbReference type="GO" id="GO:0004748">
    <property type="term" value="F:ribonucleoside-diphosphate reductase activity, thioredoxin disulfide as acceptor"/>
    <property type="evidence" value="ECO:0007669"/>
    <property type="project" value="UniProtKB-EC"/>
</dbReference>
<comment type="caution">
    <text evidence="7">The sequence shown here is derived from an EMBL/GenBank/DDBJ whole genome shotgun (WGS) entry which is preliminary data.</text>
</comment>
<evidence type="ECO:0000256" key="3">
    <source>
        <dbReference type="ARBA" id="ARBA00022634"/>
    </source>
</evidence>
<organism evidence="7 8">
    <name type="scientific">Magnetofaba australis IT-1</name>
    <dbReference type="NCBI Taxonomy" id="1434232"/>
    <lineage>
        <taxon>Bacteria</taxon>
        <taxon>Pseudomonadati</taxon>
        <taxon>Pseudomonadota</taxon>
        <taxon>Magnetococcia</taxon>
        <taxon>Magnetococcales</taxon>
        <taxon>Magnetococcaceae</taxon>
        <taxon>Magnetofaba</taxon>
    </lineage>
</organism>
<comment type="catalytic activity">
    <reaction evidence="5">
        <text>a 2'-deoxyribonucleoside 5'-diphosphate + [thioredoxin]-disulfide + H2O = a ribonucleoside 5'-diphosphate + [thioredoxin]-dithiol</text>
        <dbReference type="Rhea" id="RHEA:23252"/>
        <dbReference type="Rhea" id="RHEA-COMP:10698"/>
        <dbReference type="Rhea" id="RHEA-COMP:10700"/>
        <dbReference type="ChEBI" id="CHEBI:15377"/>
        <dbReference type="ChEBI" id="CHEBI:29950"/>
        <dbReference type="ChEBI" id="CHEBI:50058"/>
        <dbReference type="ChEBI" id="CHEBI:57930"/>
        <dbReference type="ChEBI" id="CHEBI:73316"/>
        <dbReference type="EC" id="1.17.4.1"/>
    </reaction>
</comment>
<keyword evidence="8" id="KW-1185">Reference proteome</keyword>
<keyword evidence="4" id="KW-0547">Nucleotide-binding</keyword>
<evidence type="ECO:0000313" key="7">
    <source>
        <dbReference type="EMBL" id="OSM07369.1"/>
    </source>
</evidence>
<sequence length="89" mass="10063">MEIFVNSKSMEHFAWVVALTRVISAIFRHEGRPVFLVEELRSVFDPKGGYWAKGRYVPSLVAEIGDCLQQHMQRLGIAQEDESAKLKGG</sequence>
<evidence type="ECO:0000259" key="6">
    <source>
        <dbReference type="Pfam" id="PF12637"/>
    </source>
</evidence>
<reference evidence="7 8" key="1">
    <citation type="journal article" date="2016" name="BMC Genomics">
        <title>Combined genomic and structural analyses of a cultured magnetotactic bacterium reveals its niche adaptation to a dynamic environment.</title>
        <authorList>
            <person name="Araujo A.C."/>
            <person name="Morillo V."/>
            <person name="Cypriano J."/>
            <person name="Teixeira L.C."/>
            <person name="Leao P."/>
            <person name="Lyra S."/>
            <person name="Almeida L.G."/>
            <person name="Bazylinski D.A."/>
            <person name="Vasconcellos A.T."/>
            <person name="Abreu F."/>
            <person name="Lins U."/>
        </authorList>
    </citation>
    <scope>NUCLEOTIDE SEQUENCE [LARGE SCALE GENOMIC DNA]</scope>
    <source>
        <strain evidence="7 8">IT-1</strain>
    </source>
</reference>